<evidence type="ECO:0000313" key="1">
    <source>
        <dbReference type="EMBL" id="CAB4185868.1"/>
    </source>
</evidence>
<organism evidence="1">
    <name type="scientific">uncultured Caudovirales phage</name>
    <dbReference type="NCBI Taxonomy" id="2100421"/>
    <lineage>
        <taxon>Viruses</taxon>
        <taxon>Duplodnaviria</taxon>
        <taxon>Heunggongvirae</taxon>
        <taxon>Uroviricota</taxon>
        <taxon>Caudoviricetes</taxon>
        <taxon>Peduoviridae</taxon>
        <taxon>Maltschvirus</taxon>
        <taxon>Maltschvirus maltsch</taxon>
    </lineage>
</organism>
<protein>
    <submittedName>
        <fullName evidence="1">Uncharacterized protein</fullName>
    </submittedName>
</protein>
<accession>A0A6J5QXS6</accession>
<sequence>MTYNADWGNTPAFKAHVEAHGDGETFTNDQGLPKEPVNSIMWALMGIGIGSITEKNISEVFARLKFHESVFKSGVWGQRYIGVDPTCEALAVNWEDYTLTPEMVAQVLNLHTNNTAQSRTAWVKMVVEYIQRDSCCKRERELYFGKSMTPNKCIQNVLDGFKLEYESAK</sequence>
<dbReference type="EMBL" id="LR797078">
    <property type="protein sequence ID" value="CAB4185868.1"/>
    <property type="molecule type" value="Genomic_DNA"/>
</dbReference>
<reference evidence="1" key="1">
    <citation type="submission" date="2020-05" db="EMBL/GenBank/DDBJ databases">
        <authorList>
            <person name="Chiriac C."/>
            <person name="Salcher M."/>
            <person name="Ghai R."/>
            <person name="Kavagutti S V."/>
        </authorList>
    </citation>
    <scope>NUCLEOTIDE SEQUENCE</scope>
</reference>
<name>A0A6J5QXS6_9CAUD</name>
<proteinExistence type="predicted"/>
<gene>
    <name evidence="1" type="ORF">UFOVP1130_153</name>
</gene>